<dbReference type="GO" id="GO:0016787">
    <property type="term" value="F:hydrolase activity"/>
    <property type="evidence" value="ECO:0007669"/>
    <property type="project" value="UniProtKB-KW"/>
</dbReference>
<organism evidence="5 6">
    <name type="scientific">Mycena venus</name>
    <dbReference type="NCBI Taxonomy" id="2733690"/>
    <lineage>
        <taxon>Eukaryota</taxon>
        <taxon>Fungi</taxon>
        <taxon>Dikarya</taxon>
        <taxon>Basidiomycota</taxon>
        <taxon>Agaricomycotina</taxon>
        <taxon>Agaricomycetes</taxon>
        <taxon>Agaricomycetidae</taxon>
        <taxon>Agaricales</taxon>
        <taxon>Marasmiineae</taxon>
        <taxon>Mycenaceae</taxon>
        <taxon>Mycena</taxon>
    </lineage>
</organism>
<keyword evidence="3" id="KW-0472">Membrane</keyword>
<dbReference type="InterPro" id="IPR029058">
    <property type="entry name" value="AB_hydrolase_fold"/>
</dbReference>
<accession>A0A8H6XSM7</accession>
<dbReference type="Pfam" id="PF08386">
    <property type="entry name" value="Abhydrolase_4"/>
    <property type="match status" value="1"/>
</dbReference>
<keyword evidence="6" id="KW-1185">Reference proteome</keyword>
<evidence type="ECO:0000256" key="2">
    <source>
        <dbReference type="ARBA" id="ARBA00022801"/>
    </source>
</evidence>
<dbReference type="AlphaFoldDB" id="A0A8H6XSM7"/>
<dbReference type="PANTHER" id="PTHR43248">
    <property type="entry name" value="2-SUCCINYL-6-HYDROXY-2,4-CYCLOHEXADIENE-1-CARBOXYLATE SYNTHASE"/>
    <property type="match status" value="1"/>
</dbReference>
<proteinExistence type="inferred from homology"/>
<dbReference type="SUPFAM" id="SSF53474">
    <property type="entry name" value="alpha/beta-Hydrolases"/>
    <property type="match status" value="1"/>
</dbReference>
<name>A0A8H6XSM7_9AGAR</name>
<dbReference type="Gene3D" id="3.40.50.1820">
    <property type="entry name" value="alpha/beta hydrolase"/>
    <property type="match status" value="1"/>
</dbReference>
<dbReference type="InterPro" id="IPR051601">
    <property type="entry name" value="Serine_prot/Carboxylest_S33"/>
</dbReference>
<dbReference type="PANTHER" id="PTHR43248:SF25">
    <property type="entry name" value="AB HYDROLASE-1 DOMAIN-CONTAINING PROTEIN-RELATED"/>
    <property type="match status" value="1"/>
</dbReference>
<evidence type="ECO:0000313" key="6">
    <source>
        <dbReference type="Proteomes" id="UP000620124"/>
    </source>
</evidence>
<keyword evidence="3" id="KW-1133">Transmembrane helix</keyword>
<protein>
    <recommendedName>
        <fullName evidence="4">Peptidase S33 tripeptidyl aminopeptidase-like C-terminal domain-containing protein</fullName>
    </recommendedName>
</protein>
<dbReference type="EMBL" id="JACAZI010000013">
    <property type="protein sequence ID" value="KAF7345712.1"/>
    <property type="molecule type" value="Genomic_DNA"/>
</dbReference>
<dbReference type="OrthoDB" id="425534at2759"/>
<evidence type="ECO:0000256" key="3">
    <source>
        <dbReference type="SAM" id="Phobius"/>
    </source>
</evidence>
<dbReference type="Proteomes" id="UP000620124">
    <property type="component" value="Unassembled WGS sequence"/>
</dbReference>
<evidence type="ECO:0000313" key="5">
    <source>
        <dbReference type="EMBL" id="KAF7345712.1"/>
    </source>
</evidence>
<reference evidence="5" key="1">
    <citation type="submission" date="2020-05" db="EMBL/GenBank/DDBJ databases">
        <title>Mycena genomes resolve the evolution of fungal bioluminescence.</title>
        <authorList>
            <person name="Tsai I.J."/>
        </authorList>
    </citation>
    <scope>NUCLEOTIDE SEQUENCE</scope>
    <source>
        <strain evidence="5">CCC161011</strain>
    </source>
</reference>
<comment type="similarity">
    <text evidence="1">Belongs to the peptidase S33 family.</text>
</comment>
<keyword evidence="2" id="KW-0378">Hydrolase</keyword>
<comment type="caution">
    <text evidence="5">The sequence shown here is derived from an EMBL/GenBank/DDBJ whole genome shotgun (WGS) entry which is preliminary data.</text>
</comment>
<gene>
    <name evidence="5" type="ORF">MVEN_01591200</name>
</gene>
<dbReference type="InterPro" id="IPR013595">
    <property type="entry name" value="Pept_S33_TAP-like_C"/>
</dbReference>
<keyword evidence="3" id="KW-0812">Transmembrane</keyword>
<feature type="domain" description="Peptidase S33 tripeptidyl aminopeptidase-like C-terminal" evidence="4">
    <location>
        <begin position="464"/>
        <end position="554"/>
    </location>
</feature>
<sequence length="600" mass="64980">MSSYPTKDLGAAPPLAAPERQKRINYYRLVFVALVFSLFALHSGFSGFRIPCFSPRHAPKIGTVTWLTECDVKGQECGSIVVPKDHFDPSVGTASISIARVKATRPKKGTLFLNPGGPGNSGTSGASPGFAAWLGNEWDILGFDPRGIHRTTPQVKCFASTEDYDFFKANTVLEQSFTVPSIANLSDPAVEEALVAQSREFIALKQAQAQICAKTMGDELRYMGSATVVRDMAFMADVFDGEGAKINFFGGSYGSILGMYLVNMLPERAGFVAIDGIVDPVAWATEPPYTWPANWLTSIEKTYRFFLETCAEAGPIRCPLTQYAGEPYEELEQRLEAFFDELAIAPMAVPFAKRPGLLTSGAVRGLLLMYLEQPTQWSDAAHALAAALAGDGAPLLNKLLTPGHVASPYHDLVRSAVTCLDVPPPASHHDIPTAEDLGRELVRTMREVSPHFGANLDLGEPDGGCEYWTARSPERFAGPWNATLEWPMLIVSNTMDPITPIQSGLRINGLMGDSSRLVIQDGPGHCYSSAPTPCMVKLVQGYFAGTLPANGTVCSPAFNSSWYFPDPAEEGDFRATLGFEEESSILEGARALGGLFRRRG</sequence>
<feature type="transmembrane region" description="Helical" evidence="3">
    <location>
        <begin position="26"/>
        <end position="45"/>
    </location>
</feature>
<evidence type="ECO:0000256" key="1">
    <source>
        <dbReference type="ARBA" id="ARBA00010088"/>
    </source>
</evidence>
<evidence type="ECO:0000259" key="4">
    <source>
        <dbReference type="Pfam" id="PF08386"/>
    </source>
</evidence>